<dbReference type="InterPro" id="IPR001214">
    <property type="entry name" value="SET_dom"/>
</dbReference>
<keyword evidence="3" id="KW-1185">Reference proteome</keyword>
<dbReference type="PANTHER" id="PTHR13271:SF143">
    <property type="entry name" value="SET DOMAIN-CONTAINING PROTEIN"/>
    <property type="match status" value="1"/>
</dbReference>
<comment type="caution">
    <text evidence="2">The sequence shown here is derived from an EMBL/GenBank/DDBJ whole genome shotgun (WGS) entry which is preliminary data.</text>
</comment>
<dbReference type="InterPro" id="IPR050600">
    <property type="entry name" value="SETD3_SETD6_MTase"/>
</dbReference>
<dbReference type="EMBL" id="JALLPJ020001349">
    <property type="protein sequence ID" value="KAL3768349.1"/>
    <property type="molecule type" value="Genomic_DNA"/>
</dbReference>
<protein>
    <recommendedName>
        <fullName evidence="1">SET domain-containing protein</fullName>
    </recommendedName>
</protein>
<dbReference type="Gene3D" id="3.90.1410.10">
    <property type="entry name" value="set domain protein methyltransferase, domain 1"/>
    <property type="match status" value="1"/>
</dbReference>
<dbReference type="InterPro" id="IPR046341">
    <property type="entry name" value="SET_dom_sf"/>
</dbReference>
<reference evidence="2 3" key="1">
    <citation type="submission" date="2024-10" db="EMBL/GenBank/DDBJ databases">
        <title>Updated reference genomes for cyclostephanoid diatoms.</title>
        <authorList>
            <person name="Roberts W.R."/>
            <person name="Alverson A.J."/>
        </authorList>
    </citation>
    <scope>NUCLEOTIDE SEQUENCE [LARGE SCALE GENOMIC DNA]</scope>
    <source>
        <strain evidence="2 3">AJA010-31</strain>
    </source>
</reference>
<evidence type="ECO:0000313" key="2">
    <source>
        <dbReference type="EMBL" id="KAL3768349.1"/>
    </source>
</evidence>
<gene>
    <name evidence="2" type="ORF">ACHAWO_006752</name>
</gene>
<accession>A0ABD3MWM9</accession>
<dbReference type="Pfam" id="PF00856">
    <property type="entry name" value="SET"/>
    <property type="match status" value="1"/>
</dbReference>
<name>A0ABD3MWM9_9STRA</name>
<dbReference type="Proteomes" id="UP001530400">
    <property type="component" value="Unassembled WGS sequence"/>
</dbReference>
<dbReference type="PANTHER" id="PTHR13271">
    <property type="entry name" value="UNCHARACTERIZED PUTATIVE METHYLTRANSFERASE"/>
    <property type="match status" value="1"/>
</dbReference>
<sequence>MNIFFKIAALISNGRRKVEPLSDAKSTPTDDVLVSDLLMWLCENGSHIHPKVAVKRIDENDPNSPFGLIAIADLDSDEVICHIPPHLIIMPDKYNVDDNDCSTIDRVYDMMIADKPNPWARYLLSQPRRFTPEFWSDAGKKMLSEMTSDKLPPQYINDTMDELDEDYGRDTNDEIYLHAAMMVKSRADYSFLVPFYDMTNHHNGKVNLKHEFNPFHDDINIKESGYTIATTKPVSSGDQLFLSYNQGNICQEYFDWFGTPEIFQAYGFVEDYPQRWLFDLARVKFDLDVDEESGKEVATFLVPPSQRGIDMLKQELVRLEEFSEKHRAADTADIHMPNHEWTLLWQYFDALHNAISRCVESNEPLSDEIWDAPHDWWVKDGTMKECDREEHYVRRSV</sequence>
<dbReference type="PROSITE" id="PS50280">
    <property type="entry name" value="SET"/>
    <property type="match status" value="1"/>
</dbReference>
<feature type="domain" description="SET" evidence="1">
    <location>
        <begin position="50"/>
        <end position="245"/>
    </location>
</feature>
<dbReference type="CDD" id="cd10527">
    <property type="entry name" value="SET_LSMT"/>
    <property type="match status" value="1"/>
</dbReference>
<dbReference type="SUPFAM" id="SSF82199">
    <property type="entry name" value="SET domain"/>
    <property type="match status" value="1"/>
</dbReference>
<organism evidence="2 3">
    <name type="scientific">Cyclotella atomus</name>
    <dbReference type="NCBI Taxonomy" id="382360"/>
    <lineage>
        <taxon>Eukaryota</taxon>
        <taxon>Sar</taxon>
        <taxon>Stramenopiles</taxon>
        <taxon>Ochrophyta</taxon>
        <taxon>Bacillariophyta</taxon>
        <taxon>Coscinodiscophyceae</taxon>
        <taxon>Thalassiosirophycidae</taxon>
        <taxon>Stephanodiscales</taxon>
        <taxon>Stephanodiscaceae</taxon>
        <taxon>Cyclotella</taxon>
    </lineage>
</organism>
<evidence type="ECO:0000313" key="3">
    <source>
        <dbReference type="Proteomes" id="UP001530400"/>
    </source>
</evidence>
<evidence type="ECO:0000259" key="1">
    <source>
        <dbReference type="PROSITE" id="PS50280"/>
    </source>
</evidence>
<proteinExistence type="predicted"/>
<dbReference type="AlphaFoldDB" id="A0ABD3MWM9"/>